<evidence type="ECO:0000256" key="5">
    <source>
        <dbReference type="ARBA" id="ARBA00022643"/>
    </source>
</evidence>
<name>A0A9E2KK27_9FIRM</name>
<dbReference type="Gene3D" id="3.20.20.70">
    <property type="entry name" value="Aldolase class I"/>
    <property type="match status" value="1"/>
</dbReference>
<dbReference type="AlphaFoldDB" id="A0A9E2KK27"/>
<feature type="binding site" evidence="14">
    <location>
        <begin position="227"/>
        <end position="228"/>
    </location>
    <ligand>
        <name>FMN</name>
        <dbReference type="ChEBI" id="CHEBI:58210"/>
    </ligand>
</feature>
<evidence type="ECO:0000256" key="6">
    <source>
        <dbReference type="ARBA" id="ARBA00022694"/>
    </source>
</evidence>
<gene>
    <name evidence="16" type="primary">dusB</name>
    <name evidence="16" type="ORF">H9864_03315</name>
</gene>
<evidence type="ECO:0000313" key="17">
    <source>
        <dbReference type="Proteomes" id="UP000824178"/>
    </source>
</evidence>
<dbReference type="GO" id="GO:0050660">
    <property type="term" value="F:flavin adenine dinucleotide binding"/>
    <property type="evidence" value="ECO:0007669"/>
    <property type="project" value="InterPro"/>
</dbReference>
<dbReference type="CDD" id="cd02801">
    <property type="entry name" value="DUS_like_FMN"/>
    <property type="match status" value="1"/>
</dbReference>
<feature type="binding site" evidence="14">
    <location>
        <position position="142"/>
    </location>
    <ligand>
        <name>FMN</name>
        <dbReference type="ChEBI" id="CHEBI:58210"/>
    </ligand>
</feature>
<dbReference type="PIRSF" id="PIRSF006621">
    <property type="entry name" value="Dus"/>
    <property type="match status" value="1"/>
</dbReference>
<comment type="caution">
    <text evidence="16">The sequence shown here is derived from an EMBL/GenBank/DDBJ whole genome shotgun (WGS) entry which is preliminary data.</text>
</comment>
<feature type="domain" description="DUS-like FMN-binding" evidence="15">
    <location>
        <begin position="19"/>
        <end position="311"/>
    </location>
</feature>
<comment type="function">
    <text evidence="2 12">Catalyzes the synthesis of 5,6-dihydrouridine (D), a modified base found in the D-loop of most tRNAs, via the reduction of the C5-C6 double bond in target uridines.</text>
</comment>
<evidence type="ECO:0000256" key="4">
    <source>
        <dbReference type="ARBA" id="ARBA00022630"/>
    </source>
</evidence>
<evidence type="ECO:0000313" key="16">
    <source>
        <dbReference type="EMBL" id="MBU3819388.1"/>
    </source>
</evidence>
<dbReference type="InterPro" id="IPR024036">
    <property type="entry name" value="tRNA-dHydroUridine_Synthase_C"/>
</dbReference>
<evidence type="ECO:0000256" key="8">
    <source>
        <dbReference type="ARBA" id="ARBA00022884"/>
    </source>
</evidence>
<reference evidence="16" key="1">
    <citation type="journal article" date="2021" name="PeerJ">
        <title>Extensive microbial diversity within the chicken gut microbiome revealed by metagenomics and culture.</title>
        <authorList>
            <person name="Gilroy R."/>
            <person name="Ravi A."/>
            <person name="Getino M."/>
            <person name="Pursley I."/>
            <person name="Horton D.L."/>
            <person name="Alikhan N.F."/>
            <person name="Baker D."/>
            <person name="Gharbi K."/>
            <person name="Hall N."/>
            <person name="Watson M."/>
            <person name="Adriaenssens E.M."/>
            <person name="Foster-Nyarko E."/>
            <person name="Jarju S."/>
            <person name="Secka A."/>
            <person name="Antonio M."/>
            <person name="Oren A."/>
            <person name="Chaudhuri R.R."/>
            <person name="La Ragione R."/>
            <person name="Hildebrand F."/>
            <person name="Pallen M.J."/>
        </authorList>
    </citation>
    <scope>NUCLEOTIDE SEQUENCE</scope>
    <source>
        <strain evidence="16">742</strain>
    </source>
</reference>
<evidence type="ECO:0000256" key="10">
    <source>
        <dbReference type="ARBA" id="ARBA00048205"/>
    </source>
</evidence>
<keyword evidence="8" id="KW-0694">RNA-binding</keyword>
<accession>A0A9E2KK27</accession>
<keyword evidence="4 12" id="KW-0285">Flavoprotein</keyword>
<proteinExistence type="inferred from homology"/>
<feature type="binding site" evidence="14">
    <location>
        <position position="172"/>
    </location>
    <ligand>
        <name>FMN</name>
        <dbReference type="ChEBI" id="CHEBI:58210"/>
    </ligand>
</feature>
<keyword evidence="3" id="KW-0820">tRNA-binding</keyword>
<dbReference type="GO" id="GO:0000049">
    <property type="term" value="F:tRNA binding"/>
    <property type="evidence" value="ECO:0007669"/>
    <property type="project" value="UniProtKB-KW"/>
</dbReference>
<dbReference type="PROSITE" id="PS01136">
    <property type="entry name" value="UPF0034"/>
    <property type="match status" value="1"/>
</dbReference>
<dbReference type="InterPro" id="IPR013785">
    <property type="entry name" value="Aldolase_TIM"/>
</dbReference>
<evidence type="ECO:0000256" key="13">
    <source>
        <dbReference type="PIRSR" id="PIRSR006621-1"/>
    </source>
</evidence>
<comment type="catalytic activity">
    <reaction evidence="11">
        <text>a 5,6-dihydrouridine in tRNA + NAD(+) = a uridine in tRNA + NADH + H(+)</text>
        <dbReference type="Rhea" id="RHEA:54452"/>
        <dbReference type="Rhea" id="RHEA-COMP:13339"/>
        <dbReference type="Rhea" id="RHEA-COMP:13887"/>
        <dbReference type="ChEBI" id="CHEBI:15378"/>
        <dbReference type="ChEBI" id="CHEBI:57540"/>
        <dbReference type="ChEBI" id="CHEBI:57945"/>
        <dbReference type="ChEBI" id="CHEBI:65315"/>
        <dbReference type="ChEBI" id="CHEBI:74443"/>
    </reaction>
</comment>
<keyword evidence="6 12" id="KW-0819">tRNA processing</keyword>
<keyword evidence="9 12" id="KW-0560">Oxidoreductase</keyword>
<keyword evidence="5 12" id="KW-0288">FMN</keyword>
<evidence type="ECO:0000256" key="2">
    <source>
        <dbReference type="ARBA" id="ARBA00002790"/>
    </source>
</evidence>
<dbReference type="InterPro" id="IPR004652">
    <property type="entry name" value="DusB-like"/>
</dbReference>
<dbReference type="InterPro" id="IPR035587">
    <property type="entry name" value="DUS-like_FMN-bd"/>
</dbReference>
<comment type="catalytic activity">
    <reaction evidence="10">
        <text>a 5,6-dihydrouridine in tRNA + NADP(+) = a uridine in tRNA + NADPH + H(+)</text>
        <dbReference type="Rhea" id="RHEA:23624"/>
        <dbReference type="Rhea" id="RHEA-COMP:13339"/>
        <dbReference type="Rhea" id="RHEA-COMP:13887"/>
        <dbReference type="ChEBI" id="CHEBI:15378"/>
        <dbReference type="ChEBI" id="CHEBI:57783"/>
        <dbReference type="ChEBI" id="CHEBI:58349"/>
        <dbReference type="ChEBI" id="CHEBI:65315"/>
        <dbReference type="ChEBI" id="CHEBI:74443"/>
    </reaction>
</comment>
<dbReference type="EMBL" id="JAHLFH010000064">
    <property type="protein sequence ID" value="MBU3819388.1"/>
    <property type="molecule type" value="Genomic_DNA"/>
</dbReference>
<feature type="binding site" evidence="14">
    <location>
        <position position="73"/>
    </location>
    <ligand>
        <name>FMN</name>
        <dbReference type="ChEBI" id="CHEBI:58210"/>
    </ligand>
</feature>
<evidence type="ECO:0000256" key="14">
    <source>
        <dbReference type="PIRSR" id="PIRSR006621-2"/>
    </source>
</evidence>
<evidence type="ECO:0000256" key="3">
    <source>
        <dbReference type="ARBA" id="ARBA00022555"/>
    </source>
</evidence>
<dbReference type="PANTHER" id="PTHR45846">
    <property type="entry name" value="TRNA-DIHYDROURIDINE(47) SYNTHASE [NAD(P)(+)]-LIKE"/>
    <property type="match status" value="1"/>
</dbReference>
<keyword evidence="14" id="KW-0547">Nucleotide-binding</keyword>
<dbReference type="InterPro" id="IPR018517">
    <property type="entry name" value="tRNA_hU_synthase_CS"/>
</dbReference>
<keyword evidence="7" id="KW-0521">NADP</keyword>
<dbReference type="GO" id="GO:0017150">
    <property type="term" value="F:tRNA dihydrouridine synthase activity"/>
    <property type="evidence" value="ECO:0007669"/>
    <property type="project" value="InterPro"/>
</dbReference>
<dbReference type="InterPro" id="IPR001269">
    <property type="entry name" value="DUS_fam"/>
</dbReference>
<feature type="binding site" evidence="14">
    <location>
        <begin position="19"/>
        <end position="21"/>
    </location>
    <ligand>
        <name>FMN</name>
        <dbReference type="ChEBI" id="CHEBI:58210"/>
    </ligand>
</feature>
<comment type="cofactor">
    <cofactor evidence="1 12 14">
        <name>FMN</name>
        <dbReference type="ChEBI" id="CHEBI:58210"/>
    </cofactor>
</comment>
<evidence type="ECO:0000259" key="15">
    <source>
        <dbReference type="Pfam" id="PF01207"/>
    </source>
</evidence>
<dbReference type="SUPFAM" id="SSF51395">
    <property type="entry name" value="FMN-linked oxidoreductases"/>
    <property type="match status" value="1"/>
</dbReference>
<evidence type="ECO:0000256" key="9">
    <source>
        <dbReference type="ARBA" id="ARBA00023002"/>
    </source>
</evidence>
<dbReference type="Gene3D" id="1.10.1200.80">
    <property type="entry name" value="Putative flavin oxidoreducatase, domain 2"/>
    <property type="match status" value="1"/>
</dbReference>
<comment type="similarity">
    <text evidence="12">Belongs to the dus family.</text>
</comment>
<dbReference type="Proteomes" id="UP000824178">
    <property type="component" value="Unassembled WGS sequence"/>
</dbReference>
<dbReference type="NCBIfam" id="TIGR00737">
    <property type="entry name" value="nifR3_yhdG"/>
    <property type="match status" value="1"/>
</dbReference>
<protein>
    <recommendedName>
        <fullName evidence="12">tRNA-dihydrouridine synthase</fullName>
        <ecNumber evidence="12">1.3.1.-</ecNumber>
    </recommendedName>
</protein>
<evidence type="ECO:0000256" key="11">
    <source>
        <dbReference type="ARBA" id="ARBA00048802"/>
    </source>
</evidence>
<evidence type="ECO:0000256" key="1">
    <source>
        <dbReference type="ARBA" id="ARBA00001917"/>
    </source>
</evidence>
<dbReference type="PANTHER" id="PTHR45846:SF1">
    <property type="entry name" value="TRNA-DIHYDROURIDINE(47) SYNTHASE [NAD(P)(+)]-LIKE"/>
    <property type="match status" value="1"/>
</dbReference>
<evidence type="ECO:0000256" key="7">
    <source>
        <dbReference type="ARBA" id="ARBA00022857"/>
    </source>
</evidence>
<organism evidence="16 17">
    <name type="scientific">Candidatus Faecalibacterium intestinavium</name>
    <dbReference type="NCBI Taxonomy" id="2838580"/>
    <lineage>
        <taxon>Bacteria</taxon>
        <taxon>Bacillati</taxon>
        <taxon>Bacillota</taxon>
        <taxon>Clostridia</taxon>
        <taxon>Eubacteriales</taxon>
        <taxon>Oscillospiraceae</taxon>
        <taxon>Faecalibacterium</taxon>
    </lineage>
</organism>
<dbReference type="EC" id="1.3.1.-" evidence="12"/>
<evidence type="ECO:0000256" key="12">
    <source>
        <dbReference type="PIRNR" id="PIRNR006621"/>
    </source>
</evidence>
<reference evidence="16" key="2">
    <citation type="submission" date="2021-04" db="EMBL/GenBank/DDBJ databases">
        <authorList>
            <person name="Gilroy R."/>
        </authorList>
    </citation>
    <scope>NUCLEOTIDE SEQUENCE</scope>
    <source>
        <strain evidence="16">742</strain>
    </source>
</reference>
<feature type="active site" description="Proton donor" evidence="13">
    <location>
        <position position="103"/>
    </location>
</feature>
<dbReference type="Pfam" id="PF01207">
    <property type="entry name" value="Dus"/>
    <property type="match status" value="1"/>
</dbReference>
<sequence length="338" mass="36803">MESLKIGQVTLPHRAVFGPMAGFTDAPCRRLMAQHGAGYTVSEMVSSRALTYRDHKTVSLLKADPNGAPYGVQIFGEVPEIMGEAAARIEEYPFDFLDINMGCPAPKIVSGGAGSKLMLDPDLCGRIVEQVKKNTSRPVTVKIRKGWDAEHVTAVECARACEEAGAAAIAVHARTREQMYTPGIDLEIIARVKEAVRVPVFGNGDVRSAEDAVEMVRQTGCDGVMIARAALGDPWLFERVNAALEGRPAPAGPNLQARMNALRRQVEEMVELKGEYVAMPQARAQAIHYMKGLRGAANLRRVCCELQYLTDIDRLIEAVFEEQRRAGEAGDAGEVPFP</sequence>